<dbReference type="EMBL" id="JACVVK020000016">
    <property type="protein sequence ID" value="KAK7504263.1"/>
    <property type="molecule type" value="Genomic_DNA"/>
</dbReference>
<name>A0ABD0LXT5_9CAEN</name>
<feature type="compositionally biased region" description="Basic and acidic residues" evidence="1">
    <location>
        <begin position="19"/>
        <end position="28"/>
    </location>
</feature>
<keyword evidence="3" id="KW-1185">Reference proteome</keyword>
<gene>
    <name evidence="2" type="ORF">BaRGS_00004567</name>
</gene>
<reference evidence="2 3" key="1">
    <citation type="journal article" date="2023" name="Sci. Data">
        <title>Genome assembly of the Korean intertidal mud-creeper Batillaria attramentaria.</title>
        <authorList>
            <person name="Patra A.K."/>
            <person name="Ho P.T."/>
            <person name="Jun S."/>
            <person name="Lee S.J."/>
            <person name="Kim Y."/>
            <person name="Won Y.J."/>
        </authorList>
    </citation>
    <scope>NUCLEOTIDE SEQUENCE [LARGE SCALE GENOMIC DNA]</scope>
    <source>
        <strain evidence="2">Wonlab-2016</strain>
    </source>
</reference>
<feature type="compositionally biased region" description="Polar residues" evidence="1">
    <location>
        <begin position="291"/>
        <end position="300"/>
    </location>
</feature>
<evidence type="ECO:0000256" key="1">
    <source>
        <dbReference type="SAM" id="MobiDB-lite"/>
    </source>
</evidence>
<evidence type="ECO:0000313" key="3">
    <source>
        <dbReference type="Proteomes" id="UP001519460"/>
    </source>
</evidence>
<feature type="region of interest" description="Disordered" evidence="1">
    <location>
        <begin position="280"/>
        <end position="306"/>
    </location>
</feature>
<accession>A0ABD0LXT5</accession>
<dbReference type="AlphaFoldDB" id="A0ABD0LXT5"/>
<dbReference type="Proteomes" id="UP001519460">
    <property type="component" value="Unassembled WGS sequence"/>
</dbReference>
<comment type="caution">
    <text evidence="2">The sequence shown here is derived from an EMBL/GenBank/DDBJ whole genome shotgun (WGS) entry which is preliminary data.</text>
</comment>
<feature type="region of interest" description="Disordered" evidence="1">
    <location>
        <begin position="14"/>
        <end position="33"/>
    </location>
</feature>
<protein>
    <submittedName>
        <fullName evidence="2">Uncharacterized protein</fullName>
    </submittedName>
</protein>
<proteinExistence type="predicted"/>
<sequence length="306" mass="34797">MICYRQHVLSTGSPFLSPRKGERDDVNEQQKSTNFSTHPGFRLMTLGGSNYYLMSRRTEYWGLSLHDVTDSLEHLVAICQARLGCSRLALQSHLFVDHRDVSAAQLESAHTSNSHWWKPWAVDNAKPLLASLGGPWCEIDCRRYWRSHCLDLDCMVAISGDQWVHPIRTGLRANWPRGEKSDKGSCGRDRALIDSSQIYGLRYFVQLPYLPAQHLYHTLISTLLKPHQSRRDPLLFLEATVPGGLLTSPPSSEEFLCKGALPRLRAAGFFNHEATHPLSRPLIQPDKLTNRRQASRFTNRTSHDDD</sequence>
<evidence type="ECO:0000313" key="2">
    <source>
        <dbReference type="EMBL" id="KAK7504263.1"/>
    </source>
</evidence>
<organism evidence="2 3">
    <name type="scientific">Batillaria attramentaria</name>
    <dbReference type="NCBI Taxonomy" id="370345"/>
    <lineage>
        <taxon>Eukaryota</taxon>
        <taxon>Metazoa</taxon>
        <taxon>Spiralia</taxon>
        <taxon>Lophotrochozoa</taxon>
        <taxon>Mollusca</taxon>
        <taxon>Gastropoda</taxon>
        <taxon>Caenogastropoda</taxon>
        <taxon>Sorbeoconcha</taxon>
        <taxon>Cerithioidea</taxon>
        <taxon>Batillariidae</taxon>
        <taxon>Batillaria</taxon>
    </lineage>
</organism>